<dbReference type="EMBL" id="GGEC01003432">
    <property type="protein sequence ID" value="MBW83915.1"/>
    <property type="molecule type" value="Transcribed_RNA"/>
</dbReference>
<proteinExistence type="predicted"/>
<reference evidence="1" key="1">
    <citation type="submission" date="2018-02" db="EMBL/GenBank/DDBJ databases">
        <title>Rhizophora mucronata_Transcriptome.</title>
        <authorList>
            <person name="Meera S.P."/>
            <person name="Sreeshan A."/>
            <person name="Augustine A."/>
        </authorList>
    </citation>
    <scope>NUCLEOTIDE SEQUENCE</scope>
    <source>
        <tissue evidence="1">Leaf</tissue>
    </source>
</reference>
<evidence type="ECO:0000313" key="1">
    <source>
        <dbReference type="EMBL" id="MBW83915.1"/>
    </source>
</evidence>
<organism evidence="1">
    <name type="scientific">Rhizophora mucronata</name>
    <name type="common">Asiatic mangrove</name>
    <dbReference type="NCBI Taxonomy" id="61149"/>
    <lineage>
        <taxon>Eukaryota</taxon>
        <taxon>Viridiplantae</taxon>
        <taxon>Streptophyta</taxon>
        <taxon>Embryophyta</taxon>
        <taxon>Tracheophyta</taxon>
        <taxon>Spermatophyta</taxon>
        <taxon>Magnoliopsida</taxon>
        <taxon>eudicotyledons</taxon>
        <taxon>Gunneridae</taxon>
        <taxon>Pentapetalae</taxon>
        <taxon>rosids</taxon>
        <taxon>fabids</taxon>
        <taxon>Malpighiales</taxon>
        <taxon>Rhizophoraceae</taxon>
        <taxon>Rhizophora</taxon>
    </lineage>
</organism>
<protein>
    <submittedName>
        <fullName evidence="1">Uncharacterized protein</fullName>
    </submittedName>
</protein>
<sequence length="32" mass="4108">MLRQQLQDLQENHWYDFPFWHIQFTPSNINFL</sequence>
<dbReference type="AlphaFoldDB" id="A0A2P2IRR9"/>
<name>A0A2P2IRR9_RHIMU</name>
<accession>A0A2P2IRR9</accession>